<gene>
    <name evidence="2" type="ORF">PF011_g15301</name>
</gene>
<protein>
    <submittedName>
        <fullName evidence="2">Uncharacterized protein</fullName>
    </submittedName>
</protein>
<feature type="region of interest" description="Disordered" evidence="1">
    <location>
        <begin position="1"/>
        <end position="25"/>
    </location>
</feature>
<sequence length="86" mass="8669">MAEDTNMEGSAPPPPPPPPGVHADAVPMDVDFEDCSHGSISRASLATKSVVEVTESALGGGKKCSLGTFTTDVTSATNAALALSRL</sequence>
<organism evidence="2 3">
    <name type="scientific">Phytophthora fragariae</name>
    <dbReference type="NCBI Taxonomy" id="53985"/>
    <lineage>
        <taxon>Eukaryota</taxon>
        <taxon>Sar</taxon>
        <taxon>Stramenopiles</taxon>
        <taxon>Oomycota</taxon>
        <taxon>Peronosporomycetes</taxon>
        <taxon>Peronosporales</taxon>
        <taxon>Peronosporaceae</taxon>
        <taxon>Phytophthora</taxon>
    </lineage>
</organism>
<dbReference type="Proteomes" id="UP000460718">
    <property type="component" value="Unassembled WGS sequence"/>
</dbReference>
<evidence type="ECO:0000313" key="3">
    <source>
        <dbReference type="Proteomes" id="UP000460718"/>
    </source>
</evidence>
<evidence type="ECO:0000313" key="2">
    <source>
        <dbReference type="EMBL" id="KAE8997862.1"/>
    </source>
</evidence>
<proteinExistence type="predicted"/>
<accession>A0A6A3JVT9</accession>
<comment type="caution">
    <text evidence="2">The sequence shown here is derived from an EMBL/GenBank/DDBJ whole genome shotgun (WGS) entry which is preliminary data.</text>
</comment>
<name>A0A6A3JVT9_9STRA</name>
<reference evidence="2 3" key="1">
    <citation type="submission" date="2018-09" db="EMBL/GenBank/DDBJ databases">
        <title>Genomic investigation of the strawberry pathogen Phytophthora fragariae indicates pathogenicity is determined by transcriptional variation in three key races.</title>
        <authorList>
            <person name="Adams T.M."/>
            <person name="Armitage A.D."/>
            <person name="Sobczyk M.K."/>
            <person name="Bates H.J."/>
            <person name="Dunwell J.M."/>
            <person name="Nellist C.F."/>
            <person name="Harrison R.J."/>
        </authorList>
    </citation>
    <scope>NUCLEOTIDE SEQUENCE [LARGE SCALE GENOMIC DNA]</scope>
    <source>
        <strain evidence="2 3">SCRP245</strain>
    </source>
</reference>
<dbReference type="AlphaFoldDB" id="A0A6A3JVT9"/>
<dbReference type="EMBL" id="QXFW01001033">
    <property type="protein sequence ID" value="KAE8997862.1"/>
    <property type="molecule type" value="Genomic_DNA"/>
</dbReference>
<feature type="compositionally biased region" description="Pro residues" evidence="1">
    <location>
        <begin position="11"/>
        <end position="20"/>
    </location>
</feature>
<evidence type="ECO:0000256" key="1">
    <source>
        <dbReference type="SAM" id="MobiDB-lite"/>
    </source>
</evidence>